<feature type="domain" description="Potassium channel" evidence="10">
    <location>
        <begin position="94"/>
        <end position="150"/>
    </location>
</feature>
<keyword evidence="8" id="KW-0407">Ion channel</keyword>
<sequence length="317" mass="35283">MGQLASSVGQFCQMNVFVCLVLCHLLFVLLGGLVFTAVEKPLEEELRAEVEELRRSFLQENPCVDEGRLSKLLQKALSVHDSDVAVLKADADERRYDFTSSLCFVVATLTTMGSDSYTLKSDEAKLFCIFYCTLGIPLTLFILTRLSNLLLLPVVTHAPLNHLHFYWGLPYNRAALVHAVLLTALVVTLLFLLPTFLIFAIEPDWSLLDALFFCFVTLSTVGQGGNSLGRSWGPAAKETLELLITCKCNDMHLLCPYLLYGELEGIHLNELAVNEENCEEELQYTQSICTISSTSFKLMSPCPEIHTNSTTVTPETN</sequence>
<dbReference type="PANTHER" id="PTHR11003">
    <property type="entry name" value="POTASSIUM CHANNEL, SUBFAMILY K"/>
    <property type="match status" value="1"/>
</dbReference>
<dbReference type="STRING" id="161767.ENSAPEP00000017091"/>
<reference evidence="11" key="2">
    <citation type="submission" date="2025-08" db="UniProtKB">
        <authorList>
            <consortium name="Ensembl"/>
        </authorList>
    </citation>
    <scope>IDENTIFICATION</scope>
</reference>
<dbReference type="Gene3D" id="1.10.287.70">
    <property type="match status" value="1"/>
</dbReference>
<keyword evidence="12" id="KW-1185">Reference proteome</keyword>
<feature type="transmembrane region" description="Helical" evidence="9">
    <location>
        <begin position="14"/>
        <end position="38"/>
    </location>
</feature>
<dbReference type="SUPFAM" id="SSF81324">
    <property type="entry name" value="Voltage-gated potassium channels"/>
    <property type="match status" value="2"/>
</dbReference>
<dbReference type="GO" id="GO:0022841">
    <property type="term" value="F:potassium ion leak channel activity"/>
    <property type="evidence" value="ECO:0007669"/>
    <property type="project" value="TreeGrafter"/>
</dbReference>
<name>A0A3P8SZY1_AMPPE</name>
<dbReference type="GO" id="GO:0005886">
    <property type="term" value="C:plasma membrane"/>
    <property type="evidence" value="ECO:0007669"/>
    <property type="project" value="TreeGrafter"/>
</dbReference>
<evidence type="ECO:0000256" key="3">
    <source>
        <dbReference type="ARBA" id="ARBA00022692"/>
    </source>
</evidence>
<keyword evidence="2" id="KW-0813">Transport</keyword>
<evidence type="ECO:0000256" key="1">
    <source>
        <dbReference type="ARBA" id="ARBA00004141"/>
    </source>
</evidence>
<organism evidence="11 12">
    <name type="scientific">Amphiprion percula</name>
    <name type="common">Orange clownfish</name>
    <name type="synonym">Lutjanus percula</name>
    <dbReference type="NCBI Taxonomy" id="161767"/>
    <lineage>
        <taxon>Eukaryota</taxon>
        <taxon>Metazoa</taxon>
        <taxon>Chordata</taxon>
        <taxon>Craniata</taxon>
        <taxon>Vertebrata</taxon>
        <taxon>Euteleostomi</taxon>
        <taxon>Actinopterygii</taxon>
        <taxon>Neopterygii</taxon>
        <taxon>Teleostei</taxon>
        <taxon>Neoteleostei</taxon>
        <taxon>Acanthomorphata</taxon>
        <taxon>Ovalentaria</taxon>
        <taxon>Pomacentridae</taxon>
        <taxon>Amphiprion</taxon>
    </lineage>
</organism>
<keyword evidence="7 9" id="KW-0472">Membrane</keyword>
<evidence type="ECO:0000256" key="2">
    <source>
        <dbReference type="ARBA" id="ARBA00022448"/>
    </source>
</evidence>
<comment type="subcellular location">
    <subcellularLocation>
        <location evidence="1">Membrane</location>
        <topology evidence="1">Multi-pass membrane protein</topology>
    </subcellularLocation>
</comment>
<evidence type="ECO:0000256" key="6">
    <source>
        <dbReference type="ARBA" id="ARBA00023065"/>
    </source>
</evidence>
<keyword evidence="5 9" id="KW-1133">Transmembrane helix</keyword>
<evidence type="ECO:0000256" key="7">
    <source>
        <dbReference type="ARBA" id="ARBA00023136"/>
    </source>
</evidence>
<dbReference type="GO" id="GO:0015271">
    <property type="term" value="F:outward rectifier potassium channel activity"/>
    <property type="evidence" value="ECO:0007669"/>
    <property type="project" value="TreeGrafter"/>
</dbReference>
<evidence type="ECO:0000256" key="5">
    <source>
        <dbReference type="ARBA" id="ARBA00022989"/>
    </source>
</evidence>
<evidence type="ECO:0000256" key="4">
    <source>
        <dbReference type="ARBA" id="ARBA00022958"/>
    </source>
</evidence>
<evidence type="ECO:0000313" key="12">
    <source>
        <dbReference type="Proteomes" id="UP000265080"/>
    </source>
</evidence>
<feature type="domain" description="Potassium channel" evidence="10">
    <location>
        <begin position="187"/>
        <end position="224"/>
    </location>
</feature>
<reference evidence="11" key="3">
    <citation type="submission" date="2025-09" db="UniProtKB">
        <authorList>
            <consortium name="Ensembl"/>
        </authorList>
    </citation>
    <scope>IDENTIFICATION</scope>
</reference>
<accession>A0A3P8SZY1</accession>
<dbReference type="InterPro" id="IPR013099">
    <property type="entry name" value="K_chnl_dom"/>
</dbReference>
<dbReference type="AlphaFoldDB" id="A0A3P8SZY1"/>
<dbReference type="GO" id="GO:0030322">
    <property type="term" value="P:stabilization of membrane potential"/>
    <property type="evidence" value="ECO:0007669"/>
    <property type="project" value="TreeGrafter"/>
</dbReference>
<dbReference type="OMA" id="TYWGLPY"/>
<dbReference type="Pfam" id="PF07885">
    <property type="entry name" value="Ion_trans_2"/>
    <property type="match status" value="2"/>
</dbReference>
<keyword evidence="6" id="KW-0406">Ion transport</keyword>
<proteinExistence type="predicted"/>
<feature type="transmembrane region" description="Helical" evidence="9">
    <location>
        <begin position="176"/>
        <end position="199"/>
    </location>
</feature>
<keyword evidence="3 9" id="KW-0812">Transmembrane</keyword>
<feature type="transmembrane region" description="Helical" evidence="9">
    <location>
        <begin position="126"/>
        <end position="144"/>
    </location>
</feature>
<dbReference type="Proteomes" id="UP000265080">
    <property type="component" value="Chromosome 23"/>
</dbReference>
<dbReference type="Ensembl" id="ENSAPET00000017573.1">
    <property type="protein sequence ID" value="ENSAPEP00000017091.1"/>
    <property type="gene ID" value="ENSAPEG00000012222.1"/>
</dbReference>
<dbReference type="PANTHER" id="PTHR11003:SF249">
    <property type="entry name" value="TWO PORE POTASSIUM CHANNEL PROTEIN SUP-9"/>
    <property type="match status" value="1"/>
</dbReference>
<evidence type="ECO:0000259" key="10">
    <source>
        <dbReference type="Pfam" id="PF07885"/>
    </source>
</evidence>
<keyword evidence="4" id="KW-0630">Potassium</keyword>
<evidence type="ECO:0000313" key="11">
    <source>
        <dbReference type="Ensembl" id="ENSAPEP00000017091.1"/>
    </source>
</evidence>
<dbReference type="GeneTree" id="ENSGT00940000155293"/>
<evidence type="ECO:0000256" key="8">
    <source>
        <dbReference type="ARBA" id="ARBA00023303"/>
    </source>
</evidence>
<evidence type="ECO:0000256" key="9">
    <source>
        <dbReference type="SAM" id="Phobius"/>
    </source>
</evidence>
<reference evidence="11 12" key="1">
    <citation type="submission" date="2018-03" db="EMBL/GenBank/DDBJ databases">
        <title>Finding Nemo's genes: A chromosome-scale reference assembly of the genome of the orange clownfish Amphiprion percula.</title>
        <authorList>
            <person name="Lehmann R."/>
        </authorList>
    </citation>
    <scope>NUCLEOTIDE SEQUENCE</scope>
</reference>
<protein>
    <submittedName>
        <fullName evidence="11">Potassium channel, subfamily K, member 7</fullName>
    </submittedName>
</protein>
<dbReference type="InterPro" id="IPR003280">
    <property type="entry name" value="2pore_dom_K_chnl"/>
</dbReference>